<evidence type="ECO:0000313" key="1">
    <source>
        <dbReference type="EMBL" id="RAH41797.1"/>
    </source>
</evidence>
<keyword evidence="2" id="KW-1185">Reference proteome</keyword>
<gene>
    <name evidence="1" type="ORF">BO95DRAFT_467545</name>
</gene>
<sequence length="913" mass="100521">MHMKYLYLWGFFAVPGLADDINFSAAAQSISAALADPTFVPYTKPDQRIEEFIALGDSYTAAYPMQMSQDEDNWDFVNNGDETLPRFSFHAYTGDTSQELVVKQLQQGAYEDKPDRPRGQPFGKPQLAVLTIGGNDAGLSKILNDCIYRAWFPEDCQTTLNTLQQDIDNGNLRDKVNYAMYQVAHAGREAGGASPRESFQVFVLEYLTFFDDALDPICNDYTWAYFPSWMTDQPPLTQELRQKLNDMTRKVNAVIKAAAQDLQRMGVIYVEGLQDAYNGHRFCEPGATKEQTEYTVWFWSQYSHFDTPSEGPGDPNAAAVTGYVDPAQELLDFVFPGQNKSIPTTQTVDTSPPWEWDGAEKYADFDSLLSAISAAAEDDVEATIRPPFPVLRSFHPKGTAYAEHATALFAAIADNRAAIATGGEGQQIAIASYINPLGDPSSWERILAYDTKKVSVLVANVLNGPDYVVDTAWKSVIDQAASQGKKILGYVRTGYLGVSQQQFTTRLGSHDLADWASQIEQDVDKWFELYGTSLGGIFFDEGWPECGPNNIYADLYAYINNYTKRKHPGVYTVLNPGSPIAQCFEDTMDTLLTFESSYETYINSFVSNDWTPKDPRKIWHIIYKVPQNQIASVAALASSRNAGLLEITNDDQPNPYDNLPDEAYMQAVIGAVPGGTLLIDGPVKVTNSYVAGLPSDVVVSSTDYSAVTLIWSSVADALGYAVYKDGVQVLELPPSLTQATVGMLEPGTSGIIFEVRSILSSNSIGSQRTITASTKSLPEEGTIANVRFEQNGDTVTYKADILVPYAFVRLFIGIKQPSYGGVHGWPIQVPGVDAQGVAWHEVVNYLVEGNDFYSGLYKYSGAWDDTSKANADWTWTSIGEATQSQDGYTYTWSVPLAGTDAVASEGLPQETRS</sequence>
<organism evidence="1 2">
    <name type="scientific">Aspergillus brunneoviolaceus CBS 621.78</name>
    <dbReference type="NCBI Taxonomy" id="1450534"/>
    <lineage>
        <taxon>Eukaryota</taxon>
        <taxon>Fungi</taxon>
        <taxon>Dikarya</taxon>
        <taxon>Ascomycota</taxon>
        <taxon>Pezizomycotina</taxon>
        <taxon>Eurotiomycetes</taxon>
        <taxon>Eurotiomycetidae</taxon>
        <taxon>Eurotiales</taxon>
        <taxon>Aspergillaceae</taxon>
        <taxon>Aspergillus</taxon>
        <taxon>Aspergillus subgen. Circumdati</taxon>
    </lineage>
</organism>
<protein>
    <submittedName>
        <fullName evidence="1">Uncharacterized protein</fullName>
    </submittedName>
</protein>
<accession>A0ACD1FXW4</accession>
<evidence type="ECO:0000313" key="2">
    <source>
        <dbReference type="Proteomes" id="UP000249057"/>
    </source>
</evidence>
<proteinExistence type="predicted"/>
<dbReference type="EMBL" id="KZ825383">
    <property type="protein sequence ID" value="RAH41797.1"/>
    <property type="molecule type" value="Genomic_DNA"/>
</dbReference>
<name>A0ACD1FXW4_9EURO</name>
<dbReference type="Proteomes" id="UP000249057">
    <property type="component" value="Unassembled WGS sequence"/>
</dbReference>
<reference evidence="1" key="1">
    <citation type="submission" date="2018-02" db="EMBL/GenBank/DDBJ databases">
        <title>The genomes of Aspergillus section Nigri reveals drivers in fungal speciation.</title>
        <authorList>
            <consortium name="DOE Joint Genome Institute"/>
            <person name="Vesth T.C."/>
            <person name="Nybo J."/>
            <person name="Theobald S."/>
            <person name="Brandl J."/>
            <person name="Frisvad J.C."/>
            <person name="Nielsen K.F."/>
            <person name="Lyhne E.K."/>
            <person name="Kogle M.E."/>
            <person name="Kuo A."/>
            <person name="Riley R."/>
            <person name="Clum A."/>
            <person name="Nolan M."/>
            <person name="Lipzen A."/>
            <person name="Salamov A."/>
            <person name="Henrissat B."/>
            <person name="Wiebenga A."/>
            <person name="De vries R.P."/>
            <person name="Grigoriev I.V."/>
            <person name="Mortensen U.H."/>
            <person name="Andersen M.R."/>
            <person name="Baker S.E."/>
        </authorList>
    </citation>
    <scope>NUCLEOTIDE SEQUENCE</scope>
    <source>
        <strain evidence="1">CBS 621.78</strain>
    </source>
</reference>